<evidence type="ECO:0000313" key="3">
    <source>
        <dbReference type="Proteomes" id="UP000053237"/>
    </source>
</evidence>
<dbReference type="Proteomes" id="UP000053237">
    <property type="component" value="Unassembled WGS sequence"/>
</dbReference>
<comment type="caution">
    <text evidence="2">The sequence shown here is derived from an EMBL/GenBank/DDBJ whole genome shotgun (WGS) entry which is preliminary data.</text>
</comment>
<sequence>MGSVGRRREKARNADNRERTAKNEEKEEVNTDGVMGMQDKISHMLTILIVGFPDIAGYSLLCQPGIFKRSCKCRMNGALYPALDKTVSNYKCIPRRPHISMVACAFHADQTPERDVIP</sequence>
<protein>
    <submittedName>
        <fullName evidence="2">Uncharacterized protein</fullName>
    </submittedName>
</protein>
<proteinExistence type="predicted"/>
<name>A0A024FTH8_9STRA</name>
<dbReference type="EMBL" id="CAIX01000158">
    <property type="protein sequence ID" value="CCI10227.1"/>
    <property type="molecule type" value="Genomic_DNA"/>
</dbReference>
<evidence type="ECO:0000313" key="2">
    <source>
        <dbReference type="EMBL" id="CCI10227.1"/>
    </source>
</evidence>
<reference evidence="2 3" key="1">
    <citation type="submission" date="2012-05" db="EMBL/GenBank/DDBJ databases">
        <title>Recombination and specialization in a pathogen metapopulation.</title>
        <authorList>
            <person name="Gardiner A."/>
            <person name="Kemen E."/>
            <person name="Schultz-Larsen T."/>
            <person name="MacLean D."/>
            <person name="Van Oosterhout C."/>
            <person name="Jones J.D.G."/>
        </authorList>
    </citation>
    <scope>NUCLEOTIDE SEQUENCE [LARGE SCALE GENOMIC DNA]</scope>
    <source>
        <strain evidence="2 3">Ac Nc2</strain>
    </source>
</reference>
<organism evidence="2 3">
    <name type="scientific">Albugo candida</name>
    <dbReference type="NCBI Taxonomy" id="65357"/>
    <lineage>
        <taxon>Eukaryota</taxon>
        <taxon>Sar</taxon>
        <taxon>Stramenopiles</taxon>
        <taxon>Oomycota</taxon>
        <taxon>Peronosporomycetes</taxon>
        <taxon>Albuginales</taxon>
        <taxon>Albuginaceae</taxon>
        <taxon>Albugo</taxon>
    </lineage>
</organism>
<evidence type="ECO:0000256" key="1">
    <source>
        <dbReference type="SAM" id="MobiDB-lite"/>
    </source>
</evidence>
<feature type="compositionally biased region" description="Basic and acidic residues" evidence="1">
    <location>
        <begin position="11"/>
        <end position="29"/>
    </location>
</feature>
<feature type="region of interest" description="Disordered" evidence="1">
    <location>
        <begin position="1"/>
        <end position="34"/>
    </location>
</feature>
<dbReference type="AlphaFoldDB" id="A0A024FTH8"/>
<dbReference type="InParanoid" id="A0A024FTH8"/>
<feature type="compositionally biased region" description="Basic residues" evidence="1">
    <location>
        <begin position="1"/>
        <end position="10"/>
    </location>
</feature>
<accession>A0A024FTH8</accession>
<gene>
    <name evidence="2" type="ORF">BN9_082260</name>
</gene>
<keyword evidence="3" id="KW-1185">Reference proteome</keyword>